<keyword evidence="2" id="KW-0732">Signal</keyword>
<dbReference type="GeneID" id="85467159"/>
<evidence type="ECO:0000313" key="3">
    <source>
        <dbReference type="EMBL" id="KAK1639714.1"/>
    </source>
</evidence>
<name>A0AAJ0EI69_9PEZI</name>
<evidence type="ECO:0000313" key="4">
    <source>
        <dbReference type="Proteomes" id="UP001243989"/>
    </source>
</evidence>
<feature type="chain" id="PRO_5042557532" description="Secreted protein" evidence="2">
    <location>
        <begin position="26"/>
        <end position="164"/>
    </location>
</feature>
<protein>
    <recommendedName>
        <fullName evidence="5">Secreted protein</fullName>
    </recommendedName>
</protein>
<comment type="caution">
    <text evidence="3">The sequence shown here is derived from an EMBL/GenBank/DDBJ whole genome shotgun (WGS) entry which is preliminary data.</text>
</comment>
<keyword evidence="4" id="KW-1185">Reference proteome</keyword>
<evidence type="ECO:0008006" key="5">
    <source>
        <dbReference type="Google" id="ProtNLM"/>
    </source>
</evidence>
<reference evidence="3" key="1">
    <citation type="submission" date="2021-06" db="EMBL/GenBank/DDBJ databases">
        <title>Comparative genomics, transcriptomics and evolutionary studies reveal genomic signatures of adaptation to plant cell wall in hemibiotrophic fungi.</title>
        <authorList>
            <consortium name="DOE Joint Genome Institute"/>
            <person name="Baroncelli R."/>
            <person name="Diaz J.F."/>
            <person name="Benocci T."/>
            <person name="Peng M."/>
            <person name="Battaglia E."/>
            <person name="Haridas S."/>
            <person name="Andreopoulos W."/>
            <person name="Labutti K."/>
            <person name="Pangilinan J."/>
            <person name="Floch G.L."/>
            <person name="Makela M.R."/>
            <person name="Henrissat B."/>
            <person name="Grigoriev I.V."/>
            <person name="Crouch J.A."/>
            <person name="De Vries R.P."/>
            <person name="Sukno S.A."/>
            <person name="Thon M.R."/>
        </authorList>
    </citation>
    <scope>NUCLEOTIDE SEQUENCE</scope>
    <source>
        <strain evidence="3">CBS 102054</strain>
    </source>
</reference>
<gene>
    <name evidence="3" type="ORF">BDP81DRAFT_182166</name>
</gene>
<evidence type="ECO:0000256" key="1">
    <source>
        <dbReference type="SAM" id="MobiDB-lite"/>
    </source>
</evidence>
<dbReference type="AlphaFoldDB" id="A0AAJ0EI69"/>
<sequence length="164" mass="17824">MRTFHSPPTLQSTFLALVILQSTLPFVPFGGDRASSGGDRLQGPKTLSAGARRRNLSASGRPHWGVEHRASIAPSPTHHFPRCTPPNPPKTAQPLLPFQGSKSRPSTVPSLFIINNPNVTGHHRSIGFSAVQLTRSVSTFCPSMPNRKSSLLRTKLQMIHNVPP</sequence>
<dbReference type="RefSeq" id="XP_060448321.1">
    <property type="nucleotide sequence ID" value="XM_060582297.1"/>
</dbReference>
<feature type="signal peptide" evidence="2">
    <location>
        <begin position="1"/>
        <end position="25"/>
    </location>
</feature>
<dbReference type="EMBL" id="JAHMHQ010000005">
    <property type="protein sequence ID" value="KAK1639714.1"/>
    <property type="molecule type" value="Genomic_DNA"/>
</dbReference>
<accession>A0AAJ0EI69</accession>
<proteinExistence type="predicted"/>
<organism evidence="3 4">
    <name type="scientific">Colletotrichum phormii</name>
    <dbReference type="NCBI Taxonomy" id="359342"/>
    <lineage>
        <taxon>Eukaryota</taxon>
        <taxon>Fungi</taxon>
        <taxon>Dikarya</taxon>
        <taxon>Ascomycota</taxon>
        <taxon>Pezizomycotina</taxon>
        <taxon>Sordariomycetes</taxon>
        <taxon>Hypocreomycetidae</taxon>
        <taxon>Glomerellales</taxon>
        <taxon>Glomerellaceae</taxon>
        <taxon>Colletotrichum</taxon>
        <taxon>Colletotrichum acutatum species complex</taxon>
    </lineage>
</organism>
<evidence type="ECO:0000256" key="2">
    <source>
        <dbReference type="SAM" id="SignalP"/>
    </source>
</evidence>
<feature type="region of interest" description="Disordered" evidence="1">
    <location>
        <begin position="31"/>
        <end position="62"/>
    </location>
</feature>
<dbReference type="Proteomes" id="UP001243989">
    <property type="component" value="Unassembled WGS sequence"/>
</dbReference>